<organism evidence="1 2">
    <name type="scientific">Cohnella lubricantis</name>
    <dbReference type="NCBI Taxonomy" id="2163172"/>
    <lineage>
        <taxon>Bacteria</taxon>
        <taxon>Bacillati</taxon>
        <taxon>Bacillota</taxon>
        <taxon>Bacilli</taxon>
        <taxon>Bacillales</taxon>
        <taxon>Paenibacillaceae</taxon>
        <taxon>Cohnella</taxon>
    </lineage>
</organism>
<sequence>MKLNSAGLNEFTHIVSVMSKYWEQVKQQLNEGLVEYDDISNLLETNFFKPFDDMFRFTNQHFKIKLPKIKYIYRAVNESHCNYERFVPKLEYAKEHNRMNPKGKAYFYGGVQAIGYRNEKDRIINTCIKEIRAQPYSTISICRFKPTIMGKDISVIDICGDDTIPKVQDELHEYLFNKYKDLMHQGRDVFEAISIELTKVYFNIFSSDQIFRPIDKSISEQEKLREYAPFHALANYIEKVGNYGGMIFRSTVSDGRNLVLFNPDYVTYIPGTMEAVRVS</sequence>
<accession>A0A841TER8</accession>
<proteinExistence type="predicted"/>
<dbReference type="AlphaFoldDB" id="A0A841TER8"/>
<gene>
    <name evidence="1" type="ORF">H4Q31_10725</name>
</gene>
<keyword evidence="2" id="KW-1185">Reference proteome</keyword>
<evidence type="ECO:0000313" key="1">
    <source>
        <dbReference type="EMBL" id="MBB6677798.1"/>
    </source>
</evidence>
<evidence type="ECO:0000313" key="2">
    <source>
        <dbReference type="Proteomes" id="UP000574133"/>
    </source>
</evidence>
<dbReference type="EMBL" id="JACJVN010000037">
    <property type="protein sequence ID" value="MBB6677798.1"/>
    <property type="molecule type" value="Genomic_DNA"/>
</dbReference>
<name>A0A841TER8_9BACL</name>
<reference evidence="1 2" key="1">
    <citation type="submission" date="2020-08" db="EMBL/GenBank/DDBJ databases">
        <title>Cohnella phylogeny.</title>
        <authorList>
            <person name="Dunlap C."/>
        </authorList>
    </citation>
    <scope>NUCLEOTIDE SEQUENCE [LARGE SCALE GENOMIC DNA]</scope>
    <source>
        <strain evidence="1 2">DSM 103658</strain>
    </source>
</reference>
<protein>
    <submittedName>
        <fullName evidence="1">RES domain-containing protein</fullName>
    </submittedName>
</protein>
<dbReference type="Proteomes" id="UP000574133">
    <property type="component" value="Unassembled WGS sequence"/>
</dbReference>
<comment type="caution">
    <text evidence="1">The sequence shown here is derived from an EMBL/GenBank/DDBJ whole genome shotgun (WGS) entry which is preliminary data.</text>
</comment>
<dbReference type="RefSeq" id="WP_185179078.1">
    <property type="nucleotide sequence ID" value="NZ_CBCSEP010000014.1"/>
</dbReference>